<accession>A0AAV5CYU8</accession>
<evidence type="ECO:0000259" key="1">
    <source>
        <dbReference type="Pfam" id="PF23247"/>
    </source>
</evidence>
<reference evidence="2" key="2">
    <citation type="submission" date="2021-12" db="EMBL/GenBank/DDBJ databases">
        <title>Resequencing data analysis of finger millet.</title>
        <authorList>
            <person name="Hatakeyama M."/>
            <person name="Aluri S."/>
            <person name="Balachadran M.T."/>
            <person name="Sivarajan S.R."/>
            <person name="Poveda L."/>
            <person name="Shimizu-Inatsugi R."/>
            <person name="Schlapbach R."/>
            <person name="Sreeman S.M."/>
            <person name="Shimizu K.K."/>
        </authorList>
    </citation>
    <scope>NUCLEOTIDE SEQUENCE</scope>
</reference>
<dbReference type="AlphaFoldDB" id="A0AAV5CYU8"/>
<comment type="caution">
    <text evidence="2">The sequence shown here is derived from an EMBL/GenBank/DDBJ whole genome shotgun (WGS) entry which is preliminary data.</text>
</comment>
<dbReference type="InterPro" id="IPR032675">
    <property type="entry name" value="LRR_dom_sf"/>
</dbReference>
<reference evidence="2" key="1">
    <citation type="journal article" date="2018" name="DNA Res.">
        <title>Multiple hybrid de novo genome assembly of finger millet, an orphan allotetraploid crop.</title>
        <authorList>
            <person name="Hatakeyama M."/>
            <person name="Aluri S."/>
            <person name="Balachadran M.T."/>
            <person name="Sivarajan S.R."/>
            <person name="Patrignani A."/>
            <person name="Gruter S."/>
            <person name="Poveda L."/>
            <person name="Shimizu-Inatsugi R."/>
            <person name="Baeten J."/>
            <person name="Francoijs K.J."/>
            <person name="Nataraja K.N."/>
            <person name="Reddy Y.A.N."/>
            <person name="Phadnis S."/>
            <person name="Ravikumar R.L."/>
            <person name="Schlapbach R."/>
            <person name="Sreeman S.M."/>
            <person name="Shimizu K.K."/>
        </authorList>
    </citation>
    <scope>NUCLEOTIDE SEQUENCE</scope>
</reference>
<evidence type="ECO:0000313" key="3">
    <source>
        <dbReference type="Proteomes" id="UP001054889"/>
    </source>
</evidence>
<evidence type="ECO:0000313" key="2">
    <source>
        <dbReference type="EMBL" id="GJN03068.1"/>
    </source>
</evidence>
<dbReference type="PANTHER" id="PTHR33463">
    <property type="entry name" value="NB-ARC DOMAIN-CONTAINING PROTEIN-RELATED"/>
    <property type="match status" value="1"/>
</dbReference>
<protein>
    <recommendedName>
        <fullName evidence="1">Disease resistance protein At4g27190-like leucine-rich repeats domain-containing protein</fullName>
    </recommendedName>
</protein>
<sequence length="290" mass="33621">MLLSDTYADVNCCYLTEGVAIRQRDDIPPFQAAERHVEISAVDRYPHGLEYLLSVTKSMSMTDDTHISALDDLSDMDKLEECMLRRCHQMVNVFVKPYMRRALRNASVSHLKSLTHYFYRPLGGGVEFDALKHLRLEHCPRLVGVMPRGSALPNLVTLDILFCDNLKAVFYDNGPYSSRYWYELPCLRRMRLQELPQLQHLRDDHNAAILTAPAWEELHVRGCWSLRRLPRLRQRSSDKKAVEVSGERAWWANLRWDRDGSILHHGGYEPVLPPASASFRDRVVIKSYLR</sequence>
<name>A0AAV5CYU8_ELECO</name>
<dbReference type="EMBL" id="BQKI01000009">
    <property type="protein sequence ID" value="GJN03068.1"/>
    <property type="molecule type" value="Genomic_DNA"/>
</dbReference>
<gene>
    <name evidence="2" type="primary">ga20471</name>
    <name evidence="2" type="ORF">PR202_ga20471</name>
</gene>
<dbReference type="InterPro" id="IPR057135">
    <property type="entry name" value="At4g27190-like_LRR"/>
</dbReference>
<dbReference type="InterPro" id="IPR050905">
    <property type="entry name" value="Plant_NBS-LRR"/>
</dbReference>
<dbReference type="Gene3D" id="3.80.10.10">
    <property type="entry name" value="Ribonuclease Inhibitor"/>
    <property type="match status" value="1"/>
</dbReference>
<dbReference type="SUPFAM" id="SSF52047">
    <property type="entry name" value="RNI-like"/>
    <property type="match status" value="1"/>
</dbReference>
<dbReference type="PANTHER" id="PTHR33463:SF28">
    <property type="entry name" value="VTA1_CALLOSE SYNTHASE N-TERMINAL DOMAIN-CONTAINING PROTEIN"/>
    <property type="match status" value="1"/>
</dbReference>
<organism evidence="2 3">
    <name type="scientific">Eleusine coracana subsp. coracana</name>
    <dbReference type="NCBI Taxonomy" id="191504"/>
    <lineage>
        <taxon>Eukaryota</taxon>
        <taxon>Viridiplantae</taxon>
        <taxon>Streptophyta</taxon>
        <taxon>Embryophyta</taxon>
        <taxon>Tracheophyta</taxon>
        <taxon>Spermatophyta</taxon>
        <taxon>Magnoliopsida</taxon>
        <taxon>Liliopsida</taxon>
        <taxon>Poales</taxon>
        <taxon>Poaceae</taxon>
        <taxon>PACMAD clade</taxon>
        <taxon>Chloridoideae</taxon>
        <taxon>Cynodonteae</taxon>
        <taxon>Eleusininae</taxon>
        <taxon>Eleusine</taxon>
    </lineage>
</organism>
<dbReference type="Pfam" id="PF23247">
    <property type="entry name" value="LRR_RPS2"/>
    <property type="match status" value="1"/>
</dbReference>
<feature type="domain" description="Disease resistance protein At4g27190-like leucine-rich repeats" evidence="1">
    <location>
        <begin position="127"/>
        <end position="229"/>
    </location>
</feature>
<dbReference type="Proteomes" id="UP001054889">
    <property type="component" value="Unassembled WGS sequence"/>
</dbReference>
<keyword evidence="3" id="KW-1185">Reference proteome</keyword>
<proteinExistence type="predicted"/>